<dbReference type="Proteomes" id="UP000555407">
    <property type="component" value="Unassembled WGS sequence"/>
</dbReference>
<dbReference type="AlphaFoldDB" id="A0A7X6A1T9"/>
<protein>
    <recommendedName>
        <fullName evidence="3">N-acetyltransferase</fullName>
    </recommendedName>
</protein>
<organism evidence="1 2">
    <name type="scientific">Kribbella shirazensis</name>
    <dbReference type="NCBI Taxonomy" id="1105143"/>
    <lineage>
        <taxon>Bacteria</taxon>
        <taxon>Bacillati</taxon>
        <taxon>Actinomycetota</taxon>
        <taxon>Actinomycetes</taxon>
        <taxon>Propionibacteriales</taxon>
        <taxon>Kribbellaceae</taxon>
        <taxon>Kribbella</taxon>
    </lineage>
</organism>
<accession>A0A7X6A1T9</accession>
<keyword evidence="2" id="KW-1185">Reference proteome</keyword>
<reference evidence="1 2" key="1">
    <citation type="submission" date="2020-03" db="EMBL/GenBank/DDBJ databases">
        <title>Sequencing the genomes of 1000 actinobacteria strains.</title>
        <authorList>
            <person name="Klenk H.-P."/>
        </authorList>
    </citation>
    <scope>NUCLEOTIDE SEQUENCE [LARGE SCALE GENOMIC DNA]</scope>
    <source>
        <strain evidence="1 2">DSM 45490</strain>
    </source>
</reference>
<evidence type="ECO:0000313" key="1">
    <source>
        <dbReference type="EMBL" id="NIK58190.1"/>
    </source>
</evidence>
<comment type="caution">
    <text evidence="1">The sequence shown here is derived from an EMBL/GenBank/DDBJ whole genome shotgun (WGS) entry which is preliminary data.</text>
</comment>
<evidence type="ECO:0000313" key="2">
    <source>
        <dbReference type="Proteomes" id="UP000555407"/>
    </source>
</evidence>
<name>A0A7X6A1T9_9ACTN</name>
<evidence type="ECO:0008006" key="3">
    <source>
        <dbReference type="Google" id="ProtNLM"/>
    </source>
</evidence>
<dbReference type="Gene3D" id="3.40.630.30">
    <property type="match status" value="1"/>
</dbReference>
<dbReference type="RefSeq" id="WP_167208778.1">
    <property type="nucleotide sequence ID" value="NZ_JAASRO010000001.1"/>
</dbReference>
<sequence>MELVTLAERPDLAEALGNPDLMPEPELLYHDAVAAQCWPRLVTDFPDYQVALLDQGRVIAKGHSIPFQWDGTDAELPDQGWDFVLATGVADRDAGRMPNAASALQIVVAKDRLGTGLSQLMVRSLRDVAAAHALPVLYAPVRPNRKDRYPLIPMEHYARWTLKDGTEPFDPWLRVHWRLGGRILHCCQESMMISGAVAEWEEWTGLAMPASGQYVVPGGLVPVEVDHPRDIGRYIEPNVWVRHDLGDGPAE</sequence>
<dbReference type="EMBL" id="JAASRO010000001">
    <property type="protein sequence ID" value="NIK58190.1"/>
    <property type="molecule type" value="Genomic_DNA"/>
</dbReference>
<proteinExistence type="predicted"/>
<gene>
    <name evidence="1" type="ORF">BJY22_003907</name>
</gene>